<proteinExistence type="predicted"/>
<reference evidence="1" key="1">
    <citation type="submission" date="2018-02" db="EMBL/GenBank/DDBJ databases">
        <title>Rhizophora mucronata_Transcriptome.</title>
        <authorList>
            <person name="Meera S.P."/>
            <person name="Sreeshan A."/>
            <person name="Augustine A."/>
        </authorList>
    </citation>
    <scope>NUCLEOTIDE SEQUENCE</scope>
    <source>
        <tissue evidence="1">Leaf</tissue>
    </source>
</reference>
<dbReference type="EMBL" id="GGEC01085719">
    <property type="protein sequence ID" value="MBX66203.1"/>
    <property type="molecule type" value="Transcribed_RNA"/>
</dbReference>
<protein>
    <submittedName>
        <fullName evidence="1">Uncharacterized protein</fullName>
    </submittedName>
</protein>
<sequence>MYAYKKVHATILHLRRRGWSSGERILKTWSNPCPCWQLRASVMGKKMTQFCWLSYKQLQEISFCLILVSIYISVW</sequence>
<organism evidence="1">
    <name type="scientific">Rhizophora mucronata</name>
    <name type="common">Asiatic mangrove</name>
    <dbReference type="NCBI Taxonomy" id="61149"/>
    <lineage>
        <taxon>Eukaryota</taxon>
        <taxon>Viridiplantae</taxon>
        <taxon>Streptophyta</taxon>
        <taxon>Embryophyta</taxon>
        <taxon>Tracheophyta</taxon>
        <taxon>Spermatophyta</taxon>
        <taxon>Magnoliopsida</taxon>
        <taxon>eudicotyledons</taxon>
        <taxon>Gunneridae</taxon>
        <taxon>Pentapetalae</taxon>
        <taxon>rosids</taxon>
        <taxon>fabids</taxon>
        <taxon>Malpighiales</taxon>
        <taxon>Rhizophoraceae</taxon>
        <taxon>Rhizophora</taxon>
    </lineage>
</organism>
<evidence type="ECO:0000313" key="1">
    <source>
        <dbReference type="EMBL" id="MBX66203.1"/>
    </source>
</evidence>
<name>A0A2P2QGR6_RHIMU</name>
<accession>A0A2P2QGR6</accession>
<dbReference type="AlphaFoldDB" id="A0A2P2QGR6"/>